<feature type="coiled-coil region" evidence="11">
    <location>
        <begin position="216"/>
        <end position="278"/>
    </location>
</feature>
<dbReference type="Pfam" id="PF07727">
    <property type="entry name" value="RVT_2"/>
    <property type="match status" value="2"/>
</dbReference>
<evidence type="ECO:0000256" key="12">
    <source>
        <dbReference type="SAM" id="MobiDB-lite"/>
    </source>
</evidence>
<proteinExistence type="predicted"/>
<dbReference type="InterPro" id="IPR056924">
    <property type="entry name" value="SH3_Tf2-1"/>
</dbReference>
<dbReference type="SUPFAM" id="SSF53098">
    <property type="entry name" value="Ribonuclease H-like"/>
    <property type="match status" value="3"/>
</dbReference>
<keyword evidence="1" id="KW-0645">Protease</keyword>
<keyword evidence="11" id="KW-0175">Coiled coil</keyword>
<keyword evidence="3" id="KW-0548">Nucleotidyltransferase</keyword>
<keyword evidence="16" id="KW-1185">Reference proteome</keyword>
<feature type="compositionally biased region" description="Low complexity" evidence="12">
    <location>
        <begin position="3996"/>
        <end position="4015"/>
    </location>
</feature>
<keyword evidence="10" id="KW-0862">Zinc</keyword>
<dbReference type="InterPro" id="IPR001584">
    <property type="entry name" value="Integrase_cat-core"/>
</dbReference>
<evidence type="ECO:0000256" key="9">
    <source>
        <dbReference type="ARBA" id="ARBA00022918"/>
    </source>
</evidence>
<evidence type="ECO:0000256" key="8">
    <source>
        <dbReference type="ARBA" id="ARBA00022801"/>
    </source>
</evidence>
<dbReference type="PANTHER" id="PTHR42648">
    <property type="entry name" value="TRANSPOSASE, PUTATIVE-RELATED"/>
    <property type="match status" value="1"/>
</dbReference>
<dbReference type="InterPro" id="IPR001878">
    <property type="entry name" value="Znf_CCHC"/>
</dbReference>
<feature type="region of interest" description="Disordered" evidence="12">
    <location>
        <begin position="328"/>
        <end position="400"/>
    </location>
</feature>
<dbReference type="GO" id="GO:0004519">
    <property type="term" value="F:endonuclease activity"/>
    <property type="evidence" value="ECO:0007669"/>
    <property type="project" value="UniProtKB-KW"/>
</dbReference>
<dbReference type="InterPro" id="IPR041373">
    <property type="entry name" value="RT_RNaseH"/>
</dbReference>
<dbReference type="InterPro" id="IPR054722">
    <property type="entry name" value="PolX-like_BBD"/>
</dbReference>
<dbReference type="InterPro" id="IPR039537">
    <property type="entry name" value="Retrotran_Ty1/copia-like"/>
</dbReference>
<feature type="region of interest" description="Disordered" evidence="12">
    <location>
        <begin position="2634"/>
        <end position="2670"/>
    </location>
</feature>
<dbReference type="CDD" id="cd09272">
    <property type="entry name" value="RNase_HI_RT_Ty1"/>
    <property type="match status" value="2"/>
</dbReference>
<dbReference type="Pfam" id="PF22936">
    <property type="entry name" value="Pol_BBD"/>
    <property type="match status" value="2"/>
</dbReference>
<feature type="domain" description="Integrase catalytic" evidence="14">
    <location>
        <begin position="3704"/>
        <end position="3870"/>
    </location>
</feature>
<dbReference type="GO" id="GO:0003676">
    <property type="term" value="F:nucleic acid binding"/>
    <property type="evidence" value="ECO:0007669"/>
    <property type="project" value="InterPro"/>
</dbReference>
<feature type="compositionally biased region" description="Basic and acidic residues" evidence="12">
    <location>
        <begin position="468"/>
        <end position="484"/>
    </location>
</feature>
<name>A0AA38T7K0_9ASTR</name>
<dbReference type="Gene3D" id="3.30.420.10">
    <property type="entry name" value="Ribonuclease H-like superfamily/Ribonuclease H"/>
    <property type="match status" value="3"/>
</dbReference>
<feature type="region of interest" description="Disordered" evidence="12">
    <location>
        <begin position="3996"/>
        <end position="4017"/>
    </location>
</feature>
<feature type="region of interest" description="Disordered" evidence="12">
    <location>
        <begin position="3399"/>
        <end position="3445"/>
    </location>
</feature>
<organism evidence="15 16">
    <name type="scientific">Centaurea solstitialis</name>
    <name type="common">yellow star-thistle</name>
    <dbReference type="NCBI Taxonomy" id="347529"/>
    <lineage>
        <taxon>Eukaryota</taxon>
        <taxon>Viridiplantae</taxon>
        <taxon>Streptophyta</taxon>
        <taxon>Embryophyta</taxon>
        <taxon>Tracheophyta</taxon>
        <taxon>Spermatophyta</taxon>
        <taxon>Magnoliopsida</taxon>
        <taxon>eudicotyledons</taxon>
        <taxon>Gunneridae</taxon>
        <taxon>Pentapetalae</taxon>
        <taxon>asterids</taxon>
        <taxon>campanulids</taxon>
        <taxon>Asterales</taxon>
        <taxon>Asteraceae</taxon>
        <taxon>Carduoideae</taxon>
        <taxon>Cardueae</taxon>
        <taxon>Centaureinae</taxon>
        <taxon>Centaurea</taxon>
    </lineage>
</organism>
<evidence type="ECO:0000313" key="15">
    <source>
        <dbReference type="EMBL" id="KAJ9546282.1"/>
    </source>
</evidence>
<reference evidence="15" key="1">
    <citation type="submission" date="2023-03" db="EMBL/GenBank/DDBJ databases">
        <title>Chromosome-scale reference genome and RAD-based genetic map of yellow starthistle (Centaurea solstitialis) reveal putative structural variation and QTLs associated with invader traits.</title>
        <authorList>
            <person name="Reatini B."/>
            <person name="Cang F.A."/>
            <person name="Jiang Q."/>
            <person name="Mckibben M.T.W."/>
            <person name="Barker M.S."/>
            <person name="Rieseberg L.H."/>
            <person name="Dlugosch K.M."/>
        </authorList>
    </citation>
    <scope>NUCLEOTIDE SEQUENCE</scope>
    <source>
        <strain evidence="15">CAN-66</strain>
        <tissue evidence="15">Leaf</tissue>
    </source>
</reference>
<dbReference type="SUPFAM" id="SSF57756">
    <property type="entry name" value="Retrovirus zinc finger-like domains"/>
    <property type="match status" value="2"/>
</dbReference>
<dbReference type="Pfam" id="PF00098">
    <property type="entry name" value="zf-CCHC"/>
    <property type="match status" value="2"/>
</dbReference>
<dbReference type="InterPro" id="IPR057670">
    <property type="entry name" value="SH3_retrovirus"/>
</dbReference>
<dbReference type="GO" id="GO:0015074">
    <property type="term" value="P:DNA integration"/>
    <property type="evidence" value="ECO:0007669"/>
    <property type="project" value="InterPro"/>
</dbReference>
<feature type="coiled-coil region" evidence="11">
    <location>
        <begin position="2959"/>
        <end position="2986"/>
    </location>
</feature>
<dbReference type="InterPro" id="IPR041588">
    <property type="entry name" value="Integrase_H2C2"/>
</dbReference>
<gene>
    <name evidence="15" type="ORF">OSB04_018825</name>
</gene>
<dbReference type="InterPro" id="IPR012337">
    <property type="entry name" value="RNaseH-like_sf"/>
</dbReference>
<evidence type="ECO:0000256" key="10">
    <source>
        <dbReference type="PROSITE-ProRule" id="PRU00047"/>
    </source>
</evidence>
<evidence type="ECO:0000256" key="5">
    <source>
        <dbReference type="ARBA" id="ARBA00022723"/>
    </source>
</evidence>
<feature type="region of interest" description="Disordered" evidence="12">
    <location>
        <begin position="468"/>
        <end position="487"/>
    </location>
</feature>
<dbReference type="GO" id="GO:0003964">
    <property type="term" value="F:RNA-directed DNA polymerase activity"/>
    <property type="evidence" value="ECO:0007669"/>
    <property type="project" value="UniProtKB-KW"/>
</dbReference>
<evidence type="ECO:0000256" key="2">
    <source>
        <dbReference type="ARBA" id="ARBA00022679"/>
    </source>
</evidence>
<dbReference type="Gene3D" id="4.10.60.10">
    <property type="entry name" value="Zinc finger, CCHC-type"/>
    <property type="match status" value="2"/>
</dbReference>
<dbReference type="Pfam" id="PF17917">
    <property type="entry name" value="RT_RNaseH"/>
    <property type="match status" value="1"/>
</dbReference>
<evidence type="ECO:0000259" key="14">
    <source>
        <dbReference type="PROSITE" id="PS50994"/>
    </source>
</evidence>
<dbReference type="InterPro" id="IPR013103">
    <property type="entry name" value="RVT_2"/>
</dbReference>
<feature type="coiled-coil region" evidence="11">
    <location>
        <begin position="3240"/>
        <end position="3356"/>
    </location>
</feature>
<comment type="caution">
    <text evidence="15">The sequence shown here is derived from an EMBL/GenBank/DDBJ whole genome shotgun (WGS) entry which is preliminary data.</text>
</comment>
<dbReference type="InterPro" id="IPR036397">
    <property type="entry name" value="RNaseH_sf"/>
</dbReference>
<evidence type="ECO:0000259" key="13">
    <source>
        <dbReference type="PROSITE" id="PS50158"/>
    </source>
</evidence>
<dbReference type="InterPro" id="IPR025724">
    <property type="entry name" value="GAG-pre-integrase_dom"/>
</dbReference>
<dbReference type="InterPro" id="IPR043502">
    <property type="entry name" value="DNA/RNA_pol_sf"/>
</dbReference>
<dbReference type="SMART" id="SM00343">
    <property type="entry name" value="ZnF_C2HC"/>
    <property type="match status" value="3"/>
</dbReference>
<feature type="domain" description="CCHC-type" evidence="13">
    <location>
        <begin position="447"/>
        <end position="464"/>
    </location>
</feature>
<feature type="domain" description="CCHC-type" evidence="13">
    <location>
        <begin position="102"/>
        <end position="116"/>
    </location>
</feature>
<dbReference type="Gene3D" id="1.10.340.70">
    <property type="match status" value="1"/>
</dbReference>
<feature type="domain" description="Integrase catalytic" evidence="14">
    <location>
        <begin position="695"/>
        <end position="861"/>
    </location>
</feature>
<dbReference type="InterPro" id="IPR036875">
    <property type="entry name" value="Znf_CCHC_sf"/>
</dbReference>
<dbReference type="GO" id="GO:0006508">
    <property type="term" value="P:proteolysis"/>
    <property type="evidence" value="ECO:0007669"/>
    <property type="project" value="UniProtKB-KW"/>
</dbReference>
<evidence type="ECO:0000313" key="16">
    <source>
        <dbReference type="Proteomes" id="UP001172457"/>
    </source>
</evidence>
<dbReference type="FunFam" id="3.30.420.10:FF:000032">
    <property type="entry name" value="Retrovirus-related Pol polyprotein from transposon 297-like Protein"/>
    <property type="match status" value="1"/>
</dbReference>
<sequence>MNNRRNWKKNLIRDTKDSKSISVALVSDSVPTVATPSSVTITELESSDSDISDSDPDFNESLALLTRSFKKFAKKGNFQRRKPLTLTDKPKTESVDKATTTCYNCQGTGHFANDCRYKNNQFAPSSTKSSSKNPKYQRLKEKYKKMKSQRKGKGLIVEDCDWDDVSSDDSSDEEDTQVALMAIIEEPTLALMAKIEEVPEELDLVTLDLYKALNGKTSAEKMNIDLRDQLRECQEKIKQLTILEESYKDQVTVNQTLCIEREKALAAKERALAELNAEKVTIKGWSDASEKVDEILASGRNVKNKRGLGFTSECPRPDRSMLKFGMFVSSIPDPNAPENIPSSSNTHTEGAPKSKKKTAKEKSKTVTPSKTKKPKPKNKVPGGGPSVSGTKSFSQNPAPRLKIDLKQKTLEKKPIPPLSNAKGILGTGPAHLKFRDFLDPTKRFQYRKCYHCGFNDHIASKCPDATKTEKSAKVKKTPKTDNSVKGKKVVKTVPSVKTPASRTDNSDKGIWYLDSGCSRHMTGSKSVLSNYREERGPAVIFGGNGKGQTRGYGTLTNGVTTFKRVAYVEGLMHNLLSISQLCDKNHKVSFSKKKCKVKNRRKEVILTGVRQADIYIINMNTSTDNFCFVSRASTDTNWLWHKRLSHLNFKTLNQLCINDLVVGLPDFRYTKVSLCSACEKGKQTRATFKSKQISSISSPLQLLHMDLFGPVNVQSIAGKKYTLVIVDEYFRYTWVFFLRSKSDAPEEIILFVRKMERLNNHTVRSIRSDHGTEFKSSTLETFFDQKGISQNFSSVRTPQQNGVAERRNITLIEAARSMLSEANLATQFWAEAVNTTCYTQNRSLIVKRFRRTPYELFRNRKPSIEHLYIFGCVCYILNNKDNLGKFDSKSDDGIFLGYSSISKTYRVFNKRRQTIEETIHVKFDESGPTFPHPHDNSEINQWADSFFQVPNIPIVDPSPQDLPDGFEENPPPPPSQISIPPIINATPITQVTPEPDQPTNSEDFSQTTVSEPAPTNLLPDPSVNEASTSGQVYQPPALRWTKDHPIDQVLGNPSSGVKTRRQSGNVCLYVNFISENEPKEIDDALRDPAWVSAMQEELAEFIRNNVWLLVPRPRKRTIIGSKWIFRNKLDEIGTIIRNKARLVDQGYRQKEGIDYDETFAPVARLEAIQLFLAFAAHMNFKVFQMDIKNAFLNGKINEEVYVAQPPGFVDPKFPDHVYKLNKALYGLKQAPRAWYDTLSTFLLSKGFVRGKIDSTLFLKKYPKHILLVQIYVENIIFGSTNPKLCEKFELLMKSEYKMSMMGELTFFLGLQIKQSEKRIFINQGKYVLDMLKKFDLTSCTPMKTPMAPPLSLDKDSKGKPVDVTLYRGMIGSLLYLTASRPDIMYSTCLCARYQAEPKESHLTAVKRIFRYLKGTPNLGLWYSKESGFDLTAYSDSDFAGCKIDRKSTTGGCHLLGRKLVSWTSKKQNSVSTSTAEAEYVAAGICCAQVLWLRNQLQDYDIQLSKIPIYCDNTSAIAIANNHVLHSKTKHIEVRYHFIRDHVMNGDIELHFVPTEYQLADLFTKPLDEITLFSTYKIFVQNPNTDDSQTLKKKLCQAPILSLPDGSEDFVVYSDASKMGLGCVLMQRGKVISYASWQLKDHERNYPVHDLELAAVVFSLKLWRHYLYGSKCTLFTDHKSLQHIFDQKELNMRQRRWLELLKDYDCDLLYHPGKANVVADALSRKNHGDGIGVTLNRISVVSNLLERIKTSQAEALQEENLKDEVMVKQKELLTEDSRGLKLFQERIWVPKIGGNRELLLDEAHKSKYSIHPGSTKMYRDLKMSYWWPVMKLDVANYVEKCVTCLQVKAEHQKPYGSLQPLEIPEWKWEHITMDFVTKLPRTLRGHGTIWVIVDRLTKSAHFLEMRETLPMDKLAKLYINEVVRRHGVPLSIVSDRDSRFTSRFWDGLQEGLGTKLKLSTAYHPQTDGQSERTIQTLEDMLRSCVIDFGGNWDTNLPLVEFAYNNSYHSSIGMAPFEALYGRKCRTPTCWLEAGEKQFAGPEVIQETADKVKGIRERLKAAQDRQKSYADKKRHPIDFQVGDRVMLKVSPWKGIIRFGKRGKLSPRFLGPFTILEKVGLQANRLELPPEMDVIHSTFHVCYLRKCLAEEESIIPFSEIRVDSGNRCVEEPEAILERKTKQLRHKEVTMVKVQWKHHRGANVTWEAEEDMKSRYPRLFPVRIYQVVSELQISEIVEDLKVSSGSHQLECRRVGDKERQLHLEKTRVSETRTSGASAVVNSYQLESPRQARGRQGYLESREYVRRVAASSRVCGLGAWERVIEHLERVSRHLDAWEGFLTACFSVSEYLTLLQVFQEKSFGEFFNNFRFKHLLIKRSVQFIMTTREALAIGSDTKPPVLFRGDYNMWQDRFLDFIDRQDLGEYIHLSLKEGPKVFTEEKPAQPDSDPPVAAHTVIKKFEDMTVEEKNRHKTDKLAKSFMLLGLPNDIYFTIDSHNSTGKEMWDQIEKQMLGTSVGTQMKVTNIIKRYEQFKARDDEKLDETYERFCNLLNELRKNGITKTKIENNVKFLTNLQPVWKLYSNSVFQNKSLADIDIHVVYEILKQSQDDVQDALDAKVKSEKEKADTLALMADKRGKQVVYRSRARSDSSDTPESEYRGRHEDKRSDKKTDSGRYYEKGKYEEKKKFGEKRIEENDEKKNDEVQKCFKCGKPGHFARDCPNGGVKDYSYYSHKASLAKKKESGKALLAEEDHWLNATDDESDDAICMMVKAFMSKMVPKSGRKTDFSLRHCNPHDSDDSFDDWNVDSSDDSVGIMDDSVSSYDEAIGVINVSDGSEGDDETEDVVIGSDSEDDDSTAKNQLCLMANPDDHSSEDESEVTLNPYVEFESYIKSLNDNMANLKKKLKDQILLTDKWEACSKKNDALIVELSDKNAQNEHLVQYLMKENEKFLEQSVISDNKQKAKLSEISDKLSIKEKEYNDIQKKFSALSEEKEVLLGHIKKVETMLLKRGQTDQTIFLNKPKEFKAYNVREGLGFENPHYLKRAIRFVPTLYDTIYFNLDKKYKMRFTRSSEEVEAEHDKRRKQKDNVQIPFNYARLNDSYSKREISLSDDYIRSYSEEEFKQFKSDDSPVDNSKFYEFRYYKTLKDLEDERRMNSSKKDQMLCKISDLQKQVFKLKGELQKFSNSSSSVHKSSNTSDTSFVCASPTSDDSVKSENALQLSTIVNSICCVCSAKKFVESEAVSKVKLLELRNAQLSNQISDFEQLLILERNNFEKERKVFEENILDLSSKISDLAIKMDFERQQFNSVSKSSEEKSLELRNKIVALQNQISDERNQFKRKEQVLKNEKKALEQMFVAHKKEPVVETDIEKQKEFFTCEIKRLTRQLAEFSTKAMTSMVNDNKKFDSSSLSHSEKEKAKHVSTDKPKMHEGQSSSSISKPTHRNFSEDTNKSKDKFVQYAQNSRQKVNVQRQNGYYSSFTNSSASDFSDNFQRRQVKQVWRRKEFTNSCSPTSSLSNIKNRHVWYLDSGCSKHMTGRKEILHNFKPKFCGSVQFGNEQYAPIVGYGDVIQDKITIKKVSLVEGLGHNLFSIGQFCDKDLEVGFKKRRCVVKTESGKELLVGTRRRNLYKIDLRDVKAKNTLCLLSKASNQQSVLWHRRLSHLNFKGLNKLVIGNLAIGIPDLRFQQDHLCSACQLGKMKRVSHKSKLEHGTEKPLQLIHMDLCGPMRVQSINGKKYVLVMVDDYSRYTWVKFLRSKDEAPEIIISVLKEVQVNLQSQVQKICSDHGTEFKNKVLGGYLESVGIKHTFAAVRTPQQNGVVERRNRTLVEAARTMLAYSKLPMFLWAEAVDTACYTQNRSIVNNRFGKTPYELINNQVPNIGHFRVFGCRCFVLNDREDRHKLQVKSDEAIFIGYSKNSIAYRVYNKRTKLVMESSNVKFDTYAEMASEHDSSEPGLTGVLAVNLVNPDNVTPTKQKDGASTSTNNLSDLDLLFENFYNEYFGSSSSDSTTNNNSSSIHSDSTVNVQEPVSISGPTISTISKDTSSVESPQVQTSIIPITENQELAQVQSPIVDSSQIQEADIGSSEDISDPIPIRMESNFDDYSEDLPIVPSFESLQEVPISSYTDSSYDLQLYRPLPHTTKWTRDHPLHQIIGDPNAPVQTRSATANECLFAAFLANFEPLKVADALADPDWFMAMQEEINQFVRLKVWRLVPRPEGKSIIDTKWIFKNKKDEDNIVVRNKARLVAKGYRQQEGIDYNETFAPVARIEAIRMFLAYAAHNDFTVYQMDVKTAFLNGVLKEEVYVSQPEGFVDPDHPDHVYILDKALYGLKQAPRAWYDSLSQFLVESGYSKGKIDNTLFIKREGGHIMLVQIYVDDIIFGSTCPNFCDTFSKLMMTRYEMSMMVELNFFLGLQVKQLSAGIFINQAKYIKDILKKYNLENAKIMKTPMSPSCALDSDPDGTAVDVTTYRGMIGSLMYLTASRPDIMFSTCLCARYQSKPKVSHLKAVKRIFRYLKGTVTLGLWYPKGSGYELTGYTDAGHGGCKLDRKSTTGHIQFLGDKLVSWASKKQNCVSLSTAEAEYVAAASCCSQIIWMRTQLRDYGFKIDKIPIYCDSKSAIAISCNPVQHTKTKTHRYQLADLFTKALDEKRFNFLITKLGMRTLKT</sequence>
<feature type="compositionally biased region" description="Basic and acidic residues" evidence="12">
    <location>
        <begin position="2640"/>
        <end position="2670"/>
    </location>
</feature>
<dbReference type="Proteomes" id="UP001172457">
    <property type="component" value="Chromosome 5"/>
</dbReference>
<feature type="compositionally biased region" description="Polar residues" evidence="12">
    <location>
        <begin position="986"/>
        <end position="1010"/>
    </location>
</feature>
<feature type="domain" description="Integrase catalytic" evidence="14">
    <location>
        <begin position="1859"/>
        <end position="2022"/>
    </location>
</feature>
<keyword evidence="6" id="KW-0064">Aspartyl protease</keyword>
<keyword evidence="4" id="KW-0540">Nuclease</keyword>
<dbReference type="PROSITE" id="PS50994">
    <property type="entry name" value="INTEGRASE"/>
    <property type="match status" value="3"/>
</dbReference>
<feature type="domain" description="CCHC-type" evidence="13">
    <location>
        <begin position="2700"/>
        <end position="2716"/>
    </location>
</feature>
<feature type="compositionally biased region" description="Polar residues" evidence="12">
    <location>
        <begin position="388"/>
        <end position="397"/>
    </location>
</feature>
<evidence type="ECO:0000256" key="3">
    <source>
        <dbReference type="ARBA" id="ARBA00022695"/>
    </source>
</evidence>
<dbReference type="PANTHER" id="PTHR42648:SF18">
    <property type="entry name" value="RETROTRANSPOSON, UNCLASSIFIED-LIKE PROTEIN"/>
    <property type="match status" value="1"/>
</dbReference>
<dbReference type="GO" id="GO:0008270">
    <property type="term" value="F:zinc ion binding"/>
    <property type="evidence" value="ECO:0007669"/>
    <property type="project" value="UniProtKB-KW"/>
</dbReference>
<evidence type="ECO:0000256" key="4">
    <source>
        <dbReference type="ARBA" id="ARBA00022722"/>
    </source>
</evidence>
<keyword evidence="8" id="KW-0378">Hydrolase</keyword>
<dbReference type="SUPFAM" id="SSF56672">
    <property type="entry name" value="DNA/RNA polymerases"/>
    <property type="match status" value="3"/>
</dbReference>
<evidence type="ECO:0000256" key="1">
    <source>
        <dbReference type="ARBA" id="ARBA00022670"/>
    </source>
</evidence>
<dbReference type="CDD" id="cd09274">
    <property type="entry name" value="RNase_HI_RT_Ty3"/>
    <property type="match status" value="1"/>
</dbReference>
<keyword evidence="10" id="KW-0863">Zinc-finger</keyword>
<feature type="region of interest" description="Disordered" evidence="12">
    <location>
        <begin position="953"/>
        <end position="1030"/>
    </location>
</feature>
<dbReference type="Pfam" id="PF17921">
    <property type="entry name" value="Integrase_H2C2"/>
    <property type="match status" value="1"/>
</dbReference>
<feature type="region of interest" description="Disordered" evidence="12">
    <location>
        <begin position="2826"/>
        <end position="2850"/>
    </location>
</feature>
<accession>A0AA38T7K0</accession>
<dbReference type="Pfam" id="PF00665">
    <property type="entry name" value="rve"/>
    <property type="match status" value="2"/>
</dbReference>
<evidence type="ECO:0000256" key="11">
    <source>
        <dbReference type="SAM" id="Coils"/>
    </source>
</evidence>
<dbReference type="Pfam" id="PF24626">
    <property type="entry name" value="SH3_Tf2-1"/>
    <property type="match status" value="1"/>
</dbReference>
<dbReference type="GO" id="GO:0004190">
    <property type="term" value="F:aspartic-type endopeptidase activity"/>
    <property type="evidence" value="ECO:0007669"/>
    <property type="project" value="UniProtKB-KW"/>
</dbReference>
<feature type="compositionally biased region" description="Basic and acidic residues" evidence="12">
    <location>
        <begin position="3399"/>
        <end position="3424"/>
    </location>
</feature>
<keyword evidence="2" id="KW-0808">Transferase</keyword>
<keyword evidence="7" id="KW-0255">Endonuclease</keyword>
<evidence type="ECO:0000256" key="7">
    <source>
        <dbReference type="ARBA" id="ARBA00022759"/>
    </source>
</evidence>
<dbReference type="EMBL" id="JARYMX010000005">
    <property type="protein sequence ID" value="KAJ9546282.1"/>
    <property type="molecule type" value="Genomic_DNA"/>
</dbReference>
<feature type="coiled-coil region" evidence="11">
    <location>
        <begin position="2878"/>
        <end position="2905"/>
    </location>
</feature>
<keyword evidence="5" id="KW-0479">Metal-binding</keyword>
<feature type="region of interest" description="Disordered" evidence="12">
    <location>
        <begin position="4065"/>
        <end position="4086"/>
    </location>
</feature>
<evidence type="ECO:0000256" key="6">
    <source>
        <dbReference type="ARBA" id="ARBA00022750"/>
    </source>
</evidence>
<dbReference type="Pfam" id="PF13976">
    <property type="entry name" value="gag_pre-integrs"/>
    <property type="match status" value="2"/>
</dbReference>
<protein>
    <submittedName>
        <fullName evidence="15">Uncharacterized protein</fullName>
    </submittedName>
</protein>
<dbReference type="Pfam" id="PF25597">
    <property type="entry name" value="SH3_retrovirus"/>
    <property type="match status" value="2"/>
</dbReference>
<feature type="compositionally biased region" description="Acidic residues" evidence="12">
    <location>
        <begin position="2830"/>
        <end position="2849"/>
    </location>
</feature>
<dbReference type="PROSITE" id="PS50158">
    <property type="entry name" value="ZF_CCHC"/>
    <property type="match status" value="3"/>
</dbReference>
<keyword evidence="9" id="KW-0695">RNA-directed DNA polymerase</keyword>